<feature type="chain" id="PRO_5010233179" description="Uncharacterized protein TP-0789 domain-containing protein" evidence="1">
    <location>
        <begin position="22"/>
        <end position="261"/>
    </location>
</feature>
<evidence type="ECO:0000313" key="4">
    <source>
        <dbReference type="Proteomes" id="UP000180088"/>
    </source>
</evidence>
<dbReference type="CDD" id="cd16329">
    <property type="entry name" value="LolA_like"/>
    <property type="match status" value="1"/>
</dbReference>
<sequence length="261" mass="29564">MNAIYRACSLLALLAPLQALAADAGPLMHESDKRLKAPDETIQYNMELYDGGKLTTSRKLVRLDKQMADRNSTVVRFSSPVAVKNVALLIEDSGAAINDIWSYTPSTKTLRRIAGSQKQNWFMGTEFTYEDFEDYKLNAYRFDLSGSQSPCLQWAKCAVVDATPQASAEQQASGYAKKRYYIEANSYYPVQIEYFDRHGALVKRLTTEGLKHYGQYYRPASQTMWNLANGRKTKMIVSDVSIKTGLADNLFTPRYLRNENE</sequence>
<dbReference type="Proteomes" id="UP000180088">
    <property type="component" value="Unassembled WGS sequence"/>
</dbReference>
<name>A0A1S1X1S2_9NEIS</name>
<dbReference type="STRING" id="1903179.BI347_08135"/>
<organism evidence="3 4">
    <name type="scientific">Chromobacterium sphagni</name>
    <dbReference type="NCBI Taxonomy" id="1903179"/>
    <lineage>
        <taxon>Bacteria</taxon>
        <taxon>Pseudomonadati</taxon>
        <taxon>Pseudomonadota</taxon>
        <taxon>Betaproteobacteria</taxon>
        <taxon>Neisseriales</taxon>
        <taxon>Chromobacteriaceae</taxon>
        <taxon>Chromobacterium</taxon>
    </lineage>
</organism>
<evidence type="ECO:0000259" key="2">
    <source>
        <dbReference type="Pfam" id="PF17131"/>
    </source>
</evidence>
<dbReference type="Gene3D" id="2.50.20.10">
    <property type="entry name" value="Lipoprotein localisation LolA/LolB/LppX"/>
    <property type="match status" value="1"/>
</dbReference>
<dbReference type="Pfam" id="PF17131">
    <property type="entry name" value="LolA_like"/>
    <property type="match status" value="1"/>
</dbReference>
<dbReference type="EMBL" id="MKCS01000001">
    <property type="protein sequence ID" value="OHX13484.1"/>
    <property type="molecule type" value="Genomic_DNA"/>
</dbReference>
<protein>
    <recommendedName>
        <fullName evidence="2">Uncharacterized protein TP-0789 domain-containing protein</fullName>
    </recommendedName>
</protein>
<evidence type="ECO:0000256" key="1">
    <source>
        <dbReference type="SAM" id="SignalP"/>
    </source>
</evidence>
<keyword evidence="1" id="KW-0732">Signal</keyword>
<dbReference type="OrthoDB" id="9803781at2"/>
<accession>A0A1S1X1S2</accession>
<comment type="caution">
    <text evidence="3">The sequence shown here is derived from an EMBL/GenBank/DDBJ whole genome shotgun (WGS) entry which is preliminary data.</text>
</comment>
<proteinExistence type="predicted"/>
<dbReference type="InterPro" id="IPR033399">
    <property type="entry name" value="TP_0789-like"/>
</dbReference>
<gene>
    <name evidence="3" type="ORF">BI347_08135</name>
</gene>
<reference evidence="3 4" key="1">
    <citation type="submission" date="2016-09" db="EMBL/GenBank/DDBJ databases">
        <title>Chromobacterium muskegensis sp. nov., an insecticidal bacterium isolated from Sphagnum bogs.</title>
        <authorList>
            <person name="Sparks M.E."/>
            <person name="Blackburn M.B."/>
            <person name="Gundersen-Rindal D.E."/>
            <person name="Mitchell A."/>
            <person name="Farrar R."/>
            <person name="Kuhar D."/>
        </authorList>
    </citation>
    <scope>NUCLEOTIDE SEQUENCE [LARGE SCALE GENOMIC DNA]</scope>
    <source>
        <strain evidence="3 4">37-2</strain>
    </source>
</reference>
<evidence type="ECO:0000313" key="3">
    <source>
        <dbReference type="EMBL" id="OHX13484.1"/>
    </source>
</evidence>
<feature type="signal peptide" evidence="1">
    <location>
        <begin position="1"/>
        <end position="21"/>
    </location>
</feature>
<dbReference type="AlphaFoldDB" id="A0A1S1X1S2"/>
<feature type="domain" description="Uncharacterized protein TP-0789" evidence="2">
    <location>
        <begin position="71"/>
        <end position="257"/>
    </location>
</feature>
<dbReference type="RefSeq" id="WP_071115688.1">
    <property type="nucleotide sequence ID" value="NZ_MKCS01000001.1"/>
</dbReference>